<organism evidence="2 3">
    <name type="scientific">Burkholderia phage DC1</name>
    <dbReference type="NCBI Taxonomy" id="2881398"/>
    <lineage>
        <taxon>Viruses</taxon>
        <taxon>Duplodnaviria</taxon>
        <taxon>Heunggongvirae</taxon>
        <taxon>Uroviricota</taxon>
        <taxon>Caudoviricetes</taxon>
        <taxon>Lessievirus</taxon>
        <taxon>Lessievirus DC1</taxon>
    </lineage>
</organism>
<dbReference type="KEGG" id="vg:13455430"/>
<reference evidence="2 3" key="1">
    <citation type="journal article" date="2012" name="Appl. Environ. Microbiol.">
        <title>Characterization of DC1, a broad-host-range Bcep22-like podovirus.</title>
        <authorList>
            <person name="Lynch K.H."/>
            <person name="Stothard P."/>
            <person name="Dennis J.J."/>
        </authorList>
    </citation>
    <scope>NUCLEOTIDE SEQUENCE [LARGE SCALE GENOMIC DNA]</scope>
</reference>
<dbReference type="RefSeq" id="YP_006589942.1">
    <property type="nucleotide sequence ID" value="NC_018452.1"/>
</dbReference>
<evidence type="ECO:0000313" key="2">
    <source>
        <dbReference type="EMBL" id="AEZ50831.1"/>
    </source>
</evidence>
<dbReference type="GeneID" id="13455430"/>
<sequence length="29" mass="3068">MCEGAGYGFRRPPDRAADLSAAEPRVGFA</sequence>
<evidence type="ECO:0000256" key="1">
    <source>
        <dbReference type="SAM" id="MobiDB-lite"/>
    </source>
</evidence>
<dbReference type="EMBL" id="JN662425">
    <property type="protein sequence ID" value="AEZ50831.1"/>
    <property type="molecule type" value="Genomic_DNA"/>
</dbReference>
<feature type="region of interest" description="Disordered" evidence="1">
    <location>
        <begin position="1"/>
        <end position="29"/>
    </location>
</feature>
<dbReference type="Proteomes" id="UP000007817">
    <property type="component" value="Segment"/>
</dbReference>
<name>I6NV28_9CAUD</name>
<evidence type="ECO:0000313" key="3">
    <source>
        <dbReference type="Proteomes" id="UP000007817"/>
    </source>
</evidence>
<keyword evidence="3" id="KW-1185">Reference proteome</keyword>
<proteinExistence type="predicted"/>
<gene>
    <name evidence="2" type="ORF">DC1_00012</name>
</gene>
<protein>
    <submittedName>
        <fullName evidence="2">Uncharacterized protein</fullName>
    </submittedName>
</protein>
<accession>I6NV28</accession>